<evidence type="ECO:0000313" key="3">
    <source>
        <dbReference type="Proteomes" id="UP000751190"/>
    </source>
</evidence>
<organism evidence="2 3">
    <name type="scientific">Diacronema lutheri</name>
    <name type="common">Unicellular marine alga</name>
    <name type="synonym">Monochrysis lutheri</name>
    <dbReference type="NCBI Taxonomy" id="2081491"/>
    <lineage>
        <taxon>Eukaryota</taxon>
        <taxon>Haptista</taxon>
        <taxon>Haptophyta</taxon>
        <taxon>Pavlovophyceae</taxon>
        <taxon>Pavlovales</taxon>
        <taxon>Pavlovaceae</taxon>
        <taxon>Diacronema</taxon>
    </lineage>
</organism>
<dbReference type="SMART" id="SM00053">
    <property type="entry name" value="DYNc"/>
    <property type="match status" value="1"/>
</dbReference>
<dbReference type="GO" id="GO:0003924">
    <property type="term" value="F:GTPase activity"/>
    <property type="evidence" value="ECO:0007669"/>
    <property type="project" value="InterPro"/>
</dbReference>
<dbReference type="SUPFAM" id="SSF52047">
    <property type="entry name" value="RNI-like"/>
    <property type="match status" value="2"/>
</dbReference>
<name>A0A8J5XA32_DIALT</name>
<dbReference type="SUPFAM" id="SSF52540">
    <property type="entry name" value="P-loop containing nucleoside triphosphate hydrolases"/>
    <property type="match status" value="1"/>
</dbReference>
<protein>
    <recommendedName>
        <fullName evidence="1">Dynamin GTPase domain-containing protein</fullName>
    </recommendedName>
</protein>
<dbReference type="SMART" id="SM00368">
    <property type="entry name" value="LRR_RI"/>
    <property type="match status" value="18"/>
</dbReference>
<keyword evidence="3" id="KW-1185">Reference proteome</keyword>
<reference evidence="2" key="1">
    <citation type="submission" date="2021-05" db="EMBL/GenBank/DDBJ databases">
        <title>The genome of the haptophyte Pavlova lutheri (Diacronema luteri, Pavlovales) - a model for lipid biosynthesis in eukaryotic algae.</title>
        <authorList>
            <person name="Hulatt C.J."/>
            <person name="Posewitz M.C."/>
        </authorList>
    </citation>
    <scope>NUCLEOTIDE SEQUENCE</scope>
    <source>
        <strain evidence="2">NIVA-4/92</strain>
    </source>
</reference>
<dbReference type="Pfam" id="PF13516">
    <property type="entry name" value="LRR_6"/>
    <property type="match status" value="16"/>
</dbReference>
<dbReference type="Gene3D" id="3.40.50.300">
    <property type="entry name" value="P-loop containing nucleotide triphosphate hydrolases"/>
    <property type="match status" value="1"/>
</dbReference>
<dbReference type="InterPro" id="IPR045063">
    <property type="entry name" value="Dynamin_N"/>
</dbReference>
<sequence>MASNLDLELAELGDDERVRFTCPLSFELVQHPVRVATSSAVYESAAIDRLRDDTCARGAGASAPPIDGDLAAVEDAPDVLRELHLALRGGGARASPRLAAPARDITDLGSAHFRCLDGLRAKLDDILKGLSPPRIIVIGAESTGKSTVLERLAMMPLFPRSARLCTRVPIHLRLRRCAPGESHARLTAFDSGCEPADAGPIIAIEQGWERVQEQMSALLAECEHRVRADKTIMLTVYHSRVPSIELVDLPGIQQRTADARARTEKIVHEYVRNSRPSDMFLLVHRWGPTCRTAEAGGLSCLDGCEAAQRRTVGVLTYCDRVDKPRDCAHLRAVLAREHSEAQIDELGIAPLAPHGWVAVANVDPLDDADGDGGGGGGDAIAGGGCVGLARLLRTARAERAHFDSNDVLRELAREGSATCDALVDRLECMYVKTLEEQWLPDTLRRLDDLVQAADVARVQLGAPSEPTDAQARAEVDALLECGYAGIVDACVRNALAPLLNALQRACAPDGGALRAGCDASAARLLAREQAQLLRSIVDDGVADMRTAFGSSLARLLYDEGRSFRLARFEAYAAGVLRALSAHADEAFERIARGCSELLDAMFGPHNESWFWWDVLENGCGGLNVAMRCDAKRVASSVVRMCMTNLPELHGLQAAHGALALGGELELCSAERAQHAQTGQRAARAAAELSWGLAGPVAEGALDVQVASHWLAVGRLVQLAAGDACADDRAWAVGKLRCALAPFGADAHAHEGEQAEGASCLTWEDSALHLDSHGLPDTAVLGLAPLLGVSPHLATLGLSDTGLTDAAAFTLANMLKVNASLTTLDLSYTRIGDEGAIGLGEALRVNASLTALNLSSTNIGDRGAIGLGEVLRVNASLTALNLSSTNIGDKGAIGLGEALKVNASLTTLNLSSSTNIGDEGAIGLGEALKVNASLTTLNLSSKYIGDRGAIGLGEALRVNASLTALNLSSTNIGDRGAIGLGEVLRVNASLTALNLSSTNIGDKGAIGLGEALKVNASLTTLNLSSSTNIGDEGAIGLGEALKVNASLTTLNLSSTNIGDKGAIGLGEALKVNASLTALILSCNTNIGDEGAIGLSEALKINASLTTLNLSSNTNIGDKGAIGLGEALKVNASLTALILSCNTNIGDEGAIGLSEALKINASLTTLNLSSNTNIGDKGAIGLGEALKVNASLTALILSCNTNIGDEGAIGLSEALKINASLTTLSLSSNTNIGDKGAIGLGEALKVNASLTMLNLSSTNIGDEGAIGLGEALKVNASLTTLNLSVTNIGDEGISAVQRAWLSKPRLELALEFLRRRRGRCF</sequence>
<dbReference type="InterPro" id="IPR027417">
    <property type="entry name" value="P-loop_NTPase"/>
</dbReference>
<evidence type="ECO:0000259" key="1">
    <source>
        <dbReference type="SMART" id="SM00053"/>
    </source>
</evidence>
<dbReference type="Pfam" id="PF00350">
    <property type="entry name" value="Dynamin_N"/>
    <property type="match status" value="1"/>
</dbReference>
<dbReference type="OrthoDB" id="120976at2759"/>
<dbReference type="InterPro" id="IPR001401">
    <property type="entry name" value="Dynamin_GTPase"/>
</dbReference>
<dbReference type="Gene3D" id="3.80.10.10">
    <property type="entry name" value="Ribonuclease Inhibitor"/>
    <property type="match status" value="6"/>
</dbReference>
<dbReference type="PANTHER" id="PTHR24114:SF2">
    <property type="entry name" value="F-BOX DOMAIN-CONTAINING PROTEIN-RELATED"/>
    <property type="match status" value="1"/>
</dbReference>
<dbReference type="PANTHER" id="PTHR24114">
    <property type="entry name" value="LEUCINE RICH REPEAT FAMILY PROTEIN"/>
    <property type="match status" value="1"/>
</dbReference>
<dbReference type="InterPro" id="IPR022812">
    <property type="entry name" value="Dynamin"/>
</dbReference>
<dbReference type="InterPro" id="IPR032675">
    <property type="entry name" value="LRR_dom_sf"/>
</dbReference>
<dbReference type="PRINTS" id="PR00195">
    <property type="entry name" value="DYNAMIN"/>
</dbReference>
<dbReference type="Proteomes" id="UP000751190">
    <property type="component" value="Unassembled WGS sequence"/>
</dbReference>
<accession>A0A8J5XA32</accession>
<comment type="caution">
    <text evidence="2">The sequence shown here is derived from an EMBL/GenBank/DDBJ whole genome shotgun (WGS) entry which is preliminary data.</text>
</comment>
<feature type="domain" description="Dynamin GTPase" evidence="1">
    <location>
        <begin position="116"/>
        <end position="370"/>
    </location>
</feature>
<dbReference type="InterPro" id="IPR001611">
    <property type="entry name" value="Leu-rich_rpt"/>
</dbReference>
<proteinExistence type="predicted"/>
<dbReference type="EMBL" id="JAGTXO010000039">
    <property type="protein sequence ID" value="KAG8459568.1"/>
    <property type="molecule type" value="Genomic_DNA"/>
</dbReference>
<dbReference type="InterPro" id="IPR052394">
    <property type="entry name" value="LRR-containing"/>
</dbReference>
<evidence type="ECO:0000313" key="2">
    <source>
        <dbReference type="EMBL" id="KAG8459568.1"/>
    </source>
</evidence>
<dbReference type="GO" id="GO:0005525">
    <property type="term" value="F:GTP binding"/>
    <property type="evidence" value="ECO:0007669"/>
    <property type="project" value="InterPro"/>
</dbReference>
<gene>
    <name evidence="2" type="ORF">KFE25_000924</name>
</gene>